<comment type="caution">
    <text evidence="2">The sequence shown here is derived from an EMBL/GenBank/DDBJ whole genome shotgun (WGS) entry which is preliminary data.</text>
</comment>
<evidence type="ECO:0000256" key="1">
    <source>
        <dbReference type="SAM" id="MobiDB-lite"/>
    </source>
</evidence>
<feature type="region of interest" description="Disordered" evidence="1">
    <location>
        <begin position="50"/>
        <end position="82"/>
    </location>
</feature>
<dbReference type="Proteomes" id="UP001241169">
    <property type="component" value="Unassembled WGS sequence"/>
</dbReference>
<proteinExistence type="predicted"/>
<evidence type="ECO:0000313" key="3">
    <source>
        <dbReference type="Proteomes" id="UP001241169"/>
    </source>
</evidence>
<reference evidence="2 3" key="1">
    <citation type="submission" date="2016-10" db="EMBL/GenBank/DDBJ databases">
        <title>The genome sequence of Colletotrichum fioriniae PJ7.</title>
        <authorList>
            <person name="Baroncelli R."/>
        </authorList>
    </citation>
    <scope>NUCLEOTIDE SEQUENCE [LARGE SCALE GENOMIC DNA]</scope>
    <source>
        <strain evidence="2 3">IMI 384185</strain>
    </source>
</reference>
<evidence type="ECO:0000313" key="2">
    <source>
        <dbReference type="EMBL" id="KAK1540427.1"/>
    </source>
</evidence>
<name>A0ABQ9SMZ3_9PEZI</name>
<keyword evidence="3" id="KW-1185">Reference proteome</keyword>
<protein>
    <submittedName>
        <fullName evidence="2">Uncharacterized protein</fullName>
    </submittedName>
</protein>
<dbReference type="RefSeq" id="XP_060349562.1">
    <property type="nucleotide sequence ID" value="XM_060490688.1"/>
</dbReference>
<organism evidence="2 3">
    <name type="scientific">Colletotrichum paranaense</name>
    <dbReference type="NCBI Taxonomy" id="1914294"/>
    <lineage>
        <taxon>Eukaryota</taxon>
        <taxon>Fungi</taxon>
        <taxon>Dikarya</taxon>
        <taxon>Ascomycota</taxon>
        <taxon>Pezizomycotina</taxon>
        <taxon>Sordariomycetes</taxon>
        <taxon>Hypocreomycetidae</taxon>
        <taxon>Glomerellales</taxon>
        <taxon>Glomerellaceae</taxon>
        <taxon>Colletotrichum</taxon>
        <taxon>Colletotrichum acutatum species complex</taxon>
    </lineage>
</organism>
<sequence length="104" mass="11408">MHTNYLAIDIKQGNVDDWPILPGVKQIICSRAPTDTEPLLLNIGVYHRAAPKAQTRQQEHGTHTTQHMPSLDPSPPPPSPPGSLWAFLSVSVPYLGSLVSPRRP</sequence>
<accession>A0ABQ9SMZ3</accession>
<dbReference type="GeneID" id="85374587"/>
<feature type="compositionally biased region" description="Pro residues" evidence="1">
    <location>
        <begin position="72"/>
        <end position="81"/>
    </location>
</feature>
<gene>
    <name evidence="2" type="ORF">CPAR01_06416</name>
</gene>
<dbReference type="EMBL" id="MOPA01000005">
    <property type="protein sequence ID" value="KAK1540427.1"/>
    <property type="molecule type" value="Genomic_DNA"/>
</dbReference>